<gene>
    <name evidence="2" type="ORF">V5N11_000942</name>
</gene>
<organism evidence="2 3">
    <name type="scientific">Cardamine amara subsp. amara</name>
    <dbReference type="NCBI Taxonomy" id="228776"/>
    <lineage>
        <taxon>Eukaryota</taxon>
        <taxon>Viridiplantae</taxon>
        <taxon>Streptophyta</taxon>
        <taxon>Embryophyta</taxon>
        <taxon>Tracheophyta</taxon>
        <taxon>Spermatophyta</taxon>
        <taxon>Magnoliopsida</taxon>
        <taxon>eudicotyledons</taxon>
        <taxon>Gunneridae</taxon>
        <taxon>Pentapetalae</taxon>
        <taxon>rosids</taxon>
        <taxon>malvids</taxon>
        <taxon>Brassicales</taxon>
        <taxon>Brassicaceae</taxon>
        <taxon>Cardamineae</taxon>
        <taxon>Cardamine</taxon>
    </lineage>
</organism>
<dbReference type="Pfam" id="PF13960">
    <property type="entry name" value="DUF4218"/>
    <property type="match status" value="1"/>
</dbReference>
<protein>
    <recommendedName>
        <fullName evidence="1">DUF4218 domain-containing protein</fullName>
    </recommendedName>
</protein>
<proteinExistence type="predicted"/>
<dbReference type="PANTHER" id="PTHR48258">
    <property type="entry name" value="DUF4218 DOMAIN-CONTAINING PROTEIN-RELATED"/>
    <property type="match status" value="1"/>
</dbReference>
<reference evidence="2 3" key="1">
    <citation type="submission" date="2024-04" db="EMBL/GenBank/DDBJ databases">
        <title>Genome assembly C_amara_ONT_v2.</title>
        <authorList>
            <person name="Yant L."/>
            <person name="Moore C."/>
            <person name="Slenker M."/>
        </authorList>
    </citation>
    <scope>NUCLEOTIDE SEQUENCE [LARGE SCALE GENOMIC DNA]</scope>
    <source>
        <tissue evidence="2">Leaf</tissue>
    </source>
</reference>
<evidence type="ECO:0000313" key="2">
    <source>
        <dbReference type="EMBL" id="KAL1224613.1"/>
    </source>
</evidence>
<dbReference type="EMBL" id="JBANAX010000050">
    <property type="protein sequence ID" value="KAL1224613.1"/>
    <property type="molecule type" value="Genomic_DNA"/>
</dbReference>
<evidence type="ECO:0000313" key="3">
    <source>
        <dbReference type="Proteomes" id="UP001558713"/>
    </source>
</evidence>
<dbReference type="AlphaFoldDB" id="A0ABD1C569"/>
<dbReference type="InterPro" id="IPR025452">
    <property type="entry name" value="DUF4218"/>
</dbReference>
<keyword evidence="3" id="KW-1185">Reference proteome</keyword>
<evidence type="ECO:0000259" key="1">
    <source>
        <dbReference type="Pfam" id="PF13960"/>
    </source>
</evidence>
<accession>A0ABD1C569</accession>
<comment type="caution">
    <text evidence="2">The sequence shown here is derived from an EMBL/GenBank/DDBJ whole genome shotgun (WGS) entry which is preliminary data.</text>
</comment>
<dbReference type="PANTHER" id="PTHR48258:SF4">
    <property type="entry name" value="DUF4216 DOMAIN-CONTAINING PROTEIN"/>
    <property type="match status" value="1"/>
</dbReference>
<sequence length="304" mass="35239">MHVENNFFENIMNTILNLQGKTKDNMKSRLDLADICSGRENMEVSPDGRCPFPPWRLDAAKKEEFFEWILDDVKFTDGYASNLRNCIDYREGKFTGMKSHDCHVVMQRLLPFAFEYLLEGDVHKAIAGVGSFFRDLCTRTLTVEGIDNLKANIPVILCDLEKIFSLSFFDVMEHLPIHLPREAELGGPVQYRWMYPFERYMFHLKKKVKNLSKVEGSIVAQSLNEEASQFAEYYFPSEVRTKSRRPGHHDDRNERAIYPVVVPELFSQVGRVSGKGKKRKLSQQEVSHLHTYILTNCEDIAEFN</sequence>
<dbReference type="Proteomes" id="UP001558713">
    <property type="component" value="Unassembled WGS sequence"/>
</dbReference>
<name>A0ABD1C569_CARAN</name>
<feature type="domain" description="DUF4218" evidence="1">
    <location>
        <begin position="136"/>
        <end position="246"/>
    </location>
</feature>